<proteinExistence type="predicted"/>
<evidence type="ECO:0000313" key="2">
    <source>
        <dbReference type="EMBL" id="KAA1128087.1"/>
    </source>
</evidence>
<gene>
    <name evidence="2" type="ORF">PGTUg99_005283</name>
</gene>
<name>A0A5B0RR34_PUCGR</name>
<evidence type="ECO:0000313" key="3">
    <source>
        <dbReference type="Proteomes" id="UP000325313"/>
    </source>
</evidence>
<protein>
    <submittedName>
        <fullName evidence="2">Uncharacterized protein</fullName>
    </submittedName>
</protein>
<evidence type="ECO:0000256" key="1">
    <source>
        <dbReference type="SAM" id="MobiDB-lite"/>
    </source>
</evidence>
<feature type="region of interest" description="Disordered" evidence="1">
    <location>
        <begin position="30"/>
        <end position="162"/>
    </location>
</feature>
<dbReference type="AlphaFoldDB" id="A0A5B0RR34"/>
<sequence>MVAEPRYCCFGTCQTARSRGTKPVTLIFNSSCQSQRPTPAPSATESTNPSRHHTPNNSESDLMPPLFHGQKSPRVLGRGGRPSPAPYRSRGTSSRLASPLPTSPVPARSNGPAPIIGDHLIEPMFRPLPTDPAGLDEPDTSDSEMSSGNEDAPAPNNQRTKNFVGQLNLPKDTLNIAGELGQVCCLPAGIINPPPNSPPNSTGQMPAPQREATIFLAIASVMDRLARIERNLAALPTLSRSSPIEPVPVPPVSNVDSRGDFIFGNSAKEFFRASARRLMLEHDIEAYSSNPSVLSPSPARSLLTLVIEKLNHKEASWRSQHMPPGYLKQDQWAESQVLKGVKSQVKHVRNKARDVILTGLCHTGKYQADRIPTIHKLSRCLWKHLTGYKGSMSDDLIDAKITSQQRVRFAYLRLATIENYMDPNCRNVSQWETIDSQLEGNRREILDYTTAPRPNPQKPVPASTKVLRCTPFGATESIHPSGHSVRANHLHHNTSHYNQTYFSAMDDNSWTGPEPPIINADGAIEYVRPYDHAVRRAVYGGRPGRRDRQYTTPPPPSLVLTRHIQTPANIFDTDEEADDTFAVQAIDDLANPPTPPASPAAVIADIPTELAEQLGILGTDPARFPLATQLLNHQPPAREPRPRHRDRRADRGDQPHIAPAPRVQSHRFPLHFQNQISNSVCLILLLGDIECYTDQPNRRARGISHTPLTITLGRIRSCYRRQTIDRNMMPLGYERKDPRAMNALSSICWTAIEEAQIRFRLSLLENIAPFERLDDHGPVPILVDLMQSMWQQFQVEANVHLGPFPLQPASNSDRVRMAHLRLHMIHYKYSAPASSFSYWTMFDREILALAQEHATYQAAHAQAILMRDAQLFNGSTTLASIPRADRRLPNDAEIRERLDLIEAGATLLESE</sequence>
<feature type="region of interest" description="Disordered" evidence="1">
    <location>
        <begin position="632"/>
        <end position="660"/>
    </location>
</feature>
<dbReference type="Proteomes" id="UP000325313">
    <property type="component" value="Unassembled WGS sequence"/>
</dbReference>
<feature type="compositionally biased region" description="Polar residues" evidence="1">
    <location>
        <begin position="143"/>
        <end position="162"/>
    </location>
</feature>
<accession>A0A5B0RR34</accession>
<reference evidence="2 3" key="1">
    <citation type="submission" date="2019-05" db="EMBL/GenBank/DDBJ databases">
        <title>Emergence of the Ug99 lineage of the wheat stem rust pathogen through somatic hybridization.</title>
        <authorList>
            <person name="Li F."/>
            <person name="Upadhyaya N.M."/>
            <person name="Sperschneider J."/>
            <person name="Matny O."/>
            <person name="Nguyen-Phuc H."/>
            <person name="Mago R."/>
            <person name="Raley C."/>
            <person name="Miller M.E."/>
            <person name="Silverstein K.A.T."/>
            <person name="Henningsen E."/>
            <person name="Hirsch C.D."/>
            <person name="Visser B."/>
            <person name="Pretorius Z.A."/>
            <person name="Steffenson B.J."/>
            <person name="Schwessinger B."/>
            <person name="Dodds P.N."/>
            <person name="Figueroa M."/>
        </authorList>
    </citation>
    <scope>NUCLEOTIDE SEQUENCE [LARGE SCALE GENOMIC DNA]</scope>
    <source>
        <strain evidence="2 3">Ug99</strain>
    </source>
</reference>
<comment type="caution">
    <text evidence="2">The sequence shown here is derived from an EMBL/GenBank/DDBJ whole genome shotgun (WGS) entry which is preliminary data.</text>
</comment>
<feature type="compositionally biased region" description="Polar residues" evidence="1">
    <location>
        <begin position="30"/>
        <end position="60"/>
    </location>
</feature>
<dbReference type="EMBL" id="VDEP01000144">
    <property type="protein sequence ID" value="KAA1128087.1"/>
    <property type="molecule type" value="Genomic_DNA"/>
</dbReference>
<organism evidence="2 3">
    <name type="scientific">Puccinia graminis f. sp. tritici</name>
    <dbReference type="NCBI Taxonomy" id="56615"/>
    <lineage>
        <taxon>Eukaryota</taxon>
        <taxon>Fungi</taxon>
        <taxon>Dikarya</taxon>
        <taxon>Basidiomycota</taxon>
        <taxon>Pucciniomycotina</taxon>
        <taxon>Pucciniomycetes</taxon>
        <taxon>Pucciniales</taxon>
        <taxon>Pucciniaceae</taxon>
        <taxon>Puccinia</taxon>
    </lineage>
</organism>